<sequence length="217" mass="23257">MQLRTFSRLQRWTGLGLVVGSLAVTGCRSTVTVTDTSRTASAQLLLNSTADAVIRSFDFAPLCGRLCYLDTNGLGDTGGGYLVYRLREEMGLCGVRLAESRDDAEVVVEAGLAVYGTDSYNSTIGVTDASNIPDVNLCVRDTQFGVSKISLFAVQRDTGEIIWRSGTMRADSRQDIRNTLGMGPYFSGTIVHPANRVGQTDSAACSLDGSCFGLSER</sequence>
<dbReference type="EMBL" id="SJPK01000005">
    <property type="protein sequence ID" value="TWT66424.1"/>
    <property type="molecule type" value="Genomic_DNA"/>
</dbReference>
<evidence type="ECO:0008006" key="3">
    <source>
        <dbReference type="Google" id="ProtNLM"/>
    </source>
</evidence>
<evidence type="ECO:0000313" key="1">
    <source>
        <dbReference type="EMBL" id="TWT66424.1"/>
    </source>
</evidence>
<accession>A0A5C5XU58</accession>
<dbReference type="InterPro" id="IPR046596">
    <property type="entry name" value="DUF6655"/>
</dbReference>
<evidence type="ECO:0000313" key="2">
    <source>
        <dbReference type="Proteomes" id="UP000318053"/>
    </source>
</evidence>
<comment type="caution">
    <text evidence="1">The sequence shown here is derived from an EMBL/GenBank/DDBJ whole genome shotgun (WGS) entry which is preliminary data.</text>
</comment>
<organism evidence="1 2">
    <name type="scientific">Allorhodopirellula solitaria</name>
    <dbReference type="NCBI Taxonomy" id="2527987"/>
    <lineage>
        <taxon>Bacteria</taxon>
        <taxon>Pseudomonadati</taxon>
        <taxon>Planctomycetota</taxon>
        <taxon>Planctomycetia</taxon>
        <taxon>Pirellulales</taxon>
        <taxon>Pirellulaceae</taxon>
        <taxon>Allorhodopirellula</taxon>
    </lineage>
</organism>
<name>A0A5C5XU58_9BACT</name>
<reference evidence="1 2" key="1">
    <citation type="submission" date="2019-02" db="EMBL/GenBank/DDBJ databases">
        <title>Deep-cultivation of Planctomycetes and their phenomic and genomic characterization uncovers novel biology.</title>
        <authorList>
            <person name="Wiegand S."/>
            <person name="Jogler M."/>
            <person name="Boedeker C."/>
            <person name="Pinto D."/>
            <person name="Vollmers J."/>
            <person name="Rivas-Marin E."/>
            <person name="Kohn T."/>
            <person name="Peeters S.H."/>
            <person name="Heuer A."/>
            <person name="Rast P."/>
            <person name="Oberbeckmann S."/>
            <person name="Bunk B."/>
            <person name="Jeske O."/>
            <person name="Meyerdierks A."/>
            <person name="Storesund J.E."/>
            <person name="Kallscheuer N."/>
            <person name="Luecker S."/>
            <person name="Lage O.M."/>
            <person name="Pohl T."/>
            <person name="Merkel B.J."/>
            <person name="Hornburger P."/>
            <person name="Mueller R.-W."/>
            <person name="Bruemmer F."/>
            <person name="Labrenz M."/>
            <person name="Spormann A.M."/>
            <person name="Op Den Camp H."/>
            <person name="Overmann J."/>
            <person name="Amann R."/>
            <person name="Jetten M.S.M."/>
            <person name="Mascher T."/>
            <person name="Medema M.H."/>
            <person name="Devos D.P."/>
            <person name="Kaster A.-K."/>
            <person name="Ovreas L."/>
            <person name="Rohde M."/>
            <person name="Galperin M.Y."/>
            <person name="Jogler C."/>
        </authorList>
    </citation>
    <scope>NUCLEOTIDE SEQUENCE [LARGE SCALE GENOMIC DNA]</scope>
    <source>
        <strain evidence="1 2">CA85</strain>
    </source>
</reference>
<dbReference type="PROSITE" id="PS51257">
    <property type="entry name" value="PROKAR_LIPOPROTEIN"/>
    <property type="match status" value="1"/>
</dbReference>
<dbReference type="AlphaFoldDB" id="A0A5C5XU58"/>
<gene>
    <name evidence="1" type="ORF">CA85_25180</name>
</gene>
<keyword evidence="2" id="KW-1185">Reference proteome</keyword>
<dbReference type="Pfam" id="PF20360">
    <property type="entry name" value="DUF6655"/>
    <property type="match status" value="1"/>
</dbReference>
<dbReference type="RefSeq" id="WP_146391539.1">
    <property type="nucleotide sequence ID" value="NZ_SJPK01000005.1"/>
</dbReference>
<dbReference type="Proteomes" id="UP000318053">
    <property type="component" value="Unassembled WGS sequence"/>
</dbReference>
<dbReference type="OrthoDB" id="276267at2"/>
<proteinExistence type="predicted"/>
<protein>
    <recommendedName>
        <fullName evidence="3">Lipoprotein</fullName>
    </recommendedName>
</protein>